<dbReference type="GO" id="GO:0006313">
    <property type="term" value="P:DNA transposition"/>
    <property type="evidence" value="ECO:0007669"/>
    <property type="project" value="InterPro"/>
</dbReference>
<dbReference type="NCBIfam" id="NF033542">
    <property type="entry name" value="transpos_IS110"/>
    <property type="match status" value="1"/>
</dbReference>
<dbReference type="RefSeq" id="WP_189995947.1">
    <property type="nucleotide sequence ID" value="NZ_BMZS01000023.1"/>
</dbReference>
<dbReference type="AlphaFoldDB" id="A0A919CU50"/>
<evidence type="ECO:0000259" key="1">
    <source>
        <dbReference type="Pfam" id="PF01548"/>
    </source>
</evidence>
<feature type="domain" description="Transposase IS110-like N-terminal" evidence="1">
    <location>
        <begin position="7"/>
        <end position="143"/>
    </location>
</feature>
<reference evidence="3" key="1">
    <citation type="journal article" date="2014" name="Int. J. Syst. Evol. Microbiol.">
        <title>Complete genome sequence of Corynebacterium casei LMG S-19264T (=DSM 44701T), isolated from a smear-ripened cheese.</title>
        <authorList>
            <consortium name="US DOE Joint Genome Institute (JGI-PGF)"/>
            <person name="Walter F."/>
            <person name="Albersmeier A."/>
            <person name="Kalinowski J."/>
            <person name="Ruckert C."/>
        </authorList>
    </citation>
    <scope>NUCLEOTIDE SEQUENCE</scope>
    <source>
        <strain evidence="3">KCTC 42651</strain>
    </source>
</reference>
<keyword evidence="4" id="KW-1185">Reference proteome</keyword>
<dbReference type="Pfam" id="PF01548">
    <property type="entry name" value="DEDD_Tnp_IS110"/>
    <property type="match status" value="1"/>
</dbReference>
<sequence length="309" mass="33789">MVPASWIGIDVSKARLDVYDASGGGGVIANTADALAAASADWAERGVGVAFEATGRYDLALRVALRAAGVPFQRLEPARVRAFARAIGRRAKTDAVDARVIATMASSLEVEEQGEHDPQRDRLACLTRRRDQLVDLRTQERVRRTEATLGDPTDSYERVIALLDAEIAICQRLIDQLIRRSERLRRLECLLRSMTGIGQVTAAVLIALLPELGNRSGKRITALVGLAPYNCDSGTYRGIRRIAGGRSRVRRALYMAALVATRPKAPFATFYRRLLEAGKPPKVALIAVARKILLTLNAMVRDDTEFQAA</sequence>
<dbReference type="GO" id="GO:0003677">
    <property type="term" value="F:DNA binding"/>
    <property type="evidence" value="ECO:0007669"/>
    <property type="project" value="InterPro"/>
</dbReference>
<accession>A0A919CU50</accession>
<evidence type="ECO:0000259" key="2">
    <source>
        <dbReference type="Pfam" id="PF02371"/>
    </source>
</evidence>
<evidence type="ECO:0000313" key="3">
    <source>
        <dbReference type="EMBL" id="GHD64253.1"/>
    </source>
</evidence>
<proteinExistence type="predicted"/>
<name>A0A919CU50_9PROT</name>
<dbReference type="Proteomes" id="UP000630353">
    <property type="component" value="Unassembled WGS sequence"/>
</dbReference>
<dbReference type="GO" id="GO:0004803">
    <property type="term" value="F:transposase activity"/>
    <property type="evidence" value="ECO:0007669"/>
    <property type="project" value="InterPro"/>
</dbReference>
<dbReference type="InterPro" id="IPR003346">
    <property type="entry name" value="Transposase_20"/>
</dbReference>
<reference evidence="3" key="2">
    <citation type="submission" date="2020-09" db="EMBL/GenBank/DDBJ databases">
        <authorList>
            <person name="Sun Q."/>
            <person name="Kim S."/>
        </authorList>
    </citation>
    <scope>NUCLEOTIDE SEQUENCE</scope>
    <source>
        <strain evidence="3">KCTC 42651</strain>
    </source>
</reference>
<protein>
    <submittedName>
        <fullName evidence="3">IS110 family transposase</fullName>
    </submittedName>
</protein>
<dbReference type="InterPro" id="IPR002525">
    <property type="entry name" value="Transp_IS110-like_N"/>
</dbReference>
<comment type="caution">
    <text evidence="3">The sequence shown here is derived from an EMBL/GenBank/DDBJ whole genome shotgun (WGS) entry which is preliminary data.</text>
</comment>
<dbReference type="InterPro" id="IPR047650">
    <property type="entry name" value="Transpos_IS110"/>
</dbReference>
<dbReference type="PANTHER" id="PTHR33055">
    <property type="entry name" value="TRANSPOSASE FOR INSERTION SEQUENCE ELEMENT IS1111A"/>
    <property type="match status" value="1"/>
</dbReference>
<dbReference type="EMBL" id="BMZS01000023">
    <property type="protein sequence ID" value="GHD64253.1"/>
    <property type="molecule type" value="Genomic_DNA"/>
</dbReference>
<gene>
    <name evidence="3" type="ORF">GCM10017083_55530</name>
</gene>
<evidence type="ECO:0000313" key="4">
    <source>
        <dbReference type="Proteomes" id="UP000630353"/>
    </source>
</evidence>
<organism evidence="3 4">
    <name type="scientific">Thalassobaculum fulvum</name>
    <dbReference type="NCBI Taxonomy" id="1633335"/>
    <lineage>
        <taxon>Bacteria</taxon>
        <taxon>Pseudomonadati</taxon>
        <taxon>Pseudomonadota</taxon>
        <taxon>Alphaproteobacteria</taxon>
        <taxon>Rhodospirillales</taxon>
        <taxon>Thalassobaculaceae</taxon>
        <taxon>Thalassobaculum</taxon>
    </lineage>
</organism>
<dbReference type="Pfam" id="PF02371">
    <property type="entry name" value="Transposase_20"/>
    <property type="match status" value="1"/>
</dbReference>
<dbReference type="PANTHER" id="PTHR33055:SF13">
    <property type="entry name" value="TRANSPOSASE"/>
    <property type="match status" value="1"/>
</dbReference>
<feature type="domain" description="Transposase IS116/IS110/IS902 C-terminal" evidence="2">
    <location>
        <begin position="190"/>
        <end position="272"/>
    </location>
</feature>